<dbReference type="InterPro" id="IPR029033">
    <property type="entry name" value="His_PPase_superfam"/>
</dbReference>
<sequence>MRIILLLLVVCLASCSQTIYVVRHAEKATPATATMQSDKNNPDLSEAGHARAVALQQRLAHAGIKSIYSTNYKRTLQTVMPLAKTNDLSIVTYHPSSDSLPAFVERIKSKRKGNVLIVGHSNTIDNIANALVGSQVVPADIPETDYNNLFIITRKGKKYHFKPEKYGE</sequence>
<evidence type="ECO:0000313" key="3">
    <source>
        <dbReference type="Proteomes" id="UP001597511"/>
    </source>
</evidence>
<dbReference type="SUPFAM" id="SSF53254">
    <property type="entry name" value="Phosphoglycerate mutase-like"/>
    <property type="match status" value="1"/>
</dbReference>
<protein>
    <submittedName>
        <fullName evidence="2">Histidine phosphatase family protein</fullName>
        <ecNumber evidence="2">3.1.3.-</ecNumber>
    </submittedName>
</protein>
<organism evidence="2 3">
    <name type="scientific">Terrimonas rubra</name>
    <dbReference type="NCBI Taxonomy" id="1035890"/>
    <lineage>
        <taxon>Bacteria</taxon>
        <taxon>Pseudomonadati</taxon>
        <taxon>Bacteroidota</taxon>
        <taxon>Chitinophagia</taxon>
        <taxon>Chitinophagales</taxon>
        <taxon>Chitinophagaceae</taxon>
        <taxon>Terrimonas</taxon>
    </lineage>
</organism>
<feature type="signal peptide" evidence="1">
    <location>
        <begin position="1"/>
        <end position="21"/>
    </location>
</feature>
<keyword evidence="3" id="KW-1185">Reference proteome</keyword>
<evidence type="ECO:0000313" key="2">
    <source>
        <dbReference type="EMBL" id="MFD2920626.1"/>
    </source>
</evidence>
<dbReference type="RefSeq" id="WP_386099346.1">
    <property type="nucleotide sequence ID" value="NZ_JBHUOZ010000003.1"/>
</dbReference>
<accession>A0ABW6A7M2</accession>
<keyword evidence="2" id="KW-0378">Hydrolase</keyword>
<dbReference type="Gene3D" id="3.40.50.1240">
    <property type="entry name" value="Phosphoglycerate mutase-like"/>
    <property type="match status" value="1"/>
</dbReference>
<dbReference type="PANTHER" id="PTHR16469:SF27">
    <property type="entry name" value="UBIQUITIN-ASSOCIATED AND SH3 DOMAIN-CONTAINING BA-RELATED"/>
    <property type="match status" value="1"/>
</dbReference>
<dbReference type="PANTHER" id="PTHR16469">
    <property type="entry name" value="UBIQUITIN-ASSOCIATED AND SH3 DOMAIN-CONTAINING BA-RELATED"/>
    <property type="match status" value="1"/>
</dbReference>
<dbReference type="CDD" id="cd07040">
    <property type="entry name" value="HP"/>
    <property type="match status" value="1"/>
</dbReference>
<keyword evidence="1" id="KW-0732">Signal</keyword>
<dbReference type="InterPro" id="IPR013078">
    <property type="entry name" value="His_Pase_superF_clade-1"/>
</dbReference>
<proteinExistence type="predicted"/>
<feature type="chain" id="PRO_5046834139" evidence="1">
    <location>
        <begin position="22"/>
        <end position="168"/>
    </location>
</feature>
<name>A0ABW6A7M2_9BACT</name>
<reference evidence="3" key="1">
    <citation type="journal article" date="2019" name="Int. J. Syst. Evol. Microbiol.">
        <title>The Global Catalogue of Microorganisms (GCM) 10K type strain sequencing project: providing services to taxonomists for standard genome sequencing and annotation.</title>
        <authorList>
            <consortium name="The Broad Institute Genomics Platform"/>
            <consortium name="The Broad Institute Genome Sequencing Center for Infectious Disease"/>
            <person name="Wu L."/>
            <person name="Ma J."/>
        </authorList>
    </citation>
    <scope>NUCLEOTIDE SEQUENCE [LARGE SCALE GENOMIC DNA]</scope>
    <source>
        <strain evidence="3">KCTC 23299</strain>
    </source>
</reference>
<dbReference type="Proteomes" id="UP001597511">
    <property type="component" value="Unassembled WGS sequence"/>
</dbReference>
<comment type="caution">
    <text evidence="2">The sequence shown here is derived from an EMBL/GenBank/DDBJ whole genome shotgun (WGS) entry which is preliminary data.</text>
</comment>
<evidence type="ECO:0000256" key="1">
    <source>
        <dbReference type="SAM" id="SignalP"/>
    </source>
</evidence>
<dbReference type="SMART" id="SM00855">
    <property type="entry name" value="PGAM"/>
    <property type="match status" value="1"/>
</dbReference>
<dbReference type="InterPro" id="IPR051710">
    <property type="entry name" value="Phosphatase_SH3-domain"/>
</dbReference>
<dbReference type="EC" id="3.1.3.-" evidence="2"/>
<dbReference type="GO" id="GO:0016787">
    <property type="term" value="F:hydrolase activity"/>
    <property type="evidence" value="ECO:0007669"/>
    <property type="project" value="UniProtKB-KW"/>
</dbReference>
<gene>
    <name evidence="2" type="ORF">ACFS6H_12940</name>
</gene>
<dbReference type="Pfam" id="PF00300">
    <property type="entry name" value="His_Phos_1"/>
    <property type="match status" value="1"/>
</dbReference>
<dbReference type="EMBL" id="JBHUOZ010000003">
    <property type="protein sequence ID" value="MFD2920626.1"/>
    <property type="molecule type" value="Genomic_DNA"/>
</dbReference>